<dbReference type="EMBL" id="KK198760">
    <property type="protein sequence ID" value="KCW59441.1"/>
    <property type="molecule type" value="Genomic_DNA"/>
</dbReference>
<dbReference type="AlphaFoldDB" id="A0A059B0Q9"/>
<evidence type="ECO:0000313" key="1">
    <source>
        <dbReference type="EMBL" id="KCW59441.1"/>
    </source>
</evidence>
<accession>A0A059B0Q9</accession>
<dbReference type="InParanoid" id="A0A059B0Q9"/>
<sequence length="72" mass="8552">MDPIIFIPVEQKRERVMDNYQATLDSTLERSFLISSSLSHSKHMSEMRIELPYFNMVAFYLYLTKARQKSMS</sequence>
<gene>
    <name evidence="1" type="ORF">EUGRSUZ_H02175</name>
</gene>
<organism evidence="1">
    <name type="scientific">Eucalyptus grandis</name>
    <name type="common">Flooded gum</name>
    <dbReference type="NCBI Taxonomy" id="71139"/>
    <lineage>
        <taxon>Eukaryota</taxon>
        <taxon>Viridiplantae</taxon>
        <taxon>Streptophyta</taxon>
        <taxon>Embryophyta</taxon>
        <taxon>Tracheophyta</taxon>
        <taxon>Spermatophyta</taxon>
        <taxon>Magnoliopsida</taxon>
        <taxon>eudicotyledons</taxon>
        <taxon>Gunneridae</taxon>
        <taxon>Pentapetalae</taxon>
        <taxon>rosids</taxon>
        <taxon>malvids</taxon>
        <taxon>Myrtales</taxon>
        <taxon>Myrtaceae</taxon>
        <taxon>Myrtoideae</taxon>
        <taxon>Eucalypteae</taxon>
        <taxon>Eucalyptus</taxon>
    </lineage>
</organism>
<protein>
    <submittedName>
        <fullName evidence="1">Uncharacterized protein</fullName>
    </submittedName>
</protein>
<reference evidence="1" key="1">
    <citation type="submission" date="2013-07" db="EMBL/GenBank/DDBJ databases">
        <title>The genome of Eucalyptus grandis.</title>
        <authorList>
            <person name="Schmutz J."/>
            <person name="Hayes R."/>
            <person name="Myburg A."/>
            <person name="Tuskan G."/>
            <person name="Grattapaglia D."/>
            <person name="Rokhsar D.S."/>
        </authorList>
    </citation>
    <scope>NUCLEOTIDE SEQUENCE</scope>
    <source>
        <tissue evidence="1">Leaf extractions</tissue>
    </source>
</reference>
<name>A0A059B0Q9_EUCGR</name>
<dbReference type="Gramene" id="KCW59441">
    <property type="protein sequence ID" value="KCW59441"/>
    <property type="gene ID" value="EUGRSUZ_H02175"/>
</dbReference>
<proteinExistence type="predicted"/>